<sequence length="87" mass="9535">MEAAKSSRNAVGVGSKAGKIPGNISIISSSRVLKSFFTGVYMPSCRHLKLAHMYEGLDLLYEQVEKSVFFKAANLLNLDVDIVFVLL</sequence>
<evidence type="ECO:0000313" key="1">
    <source>
        <dbReference type="EMBL" id="KWT84138.1"/>
    </source>
</evidence>
<gene>
    <name evidence="1" type="ORF">ASN18_2066</name>
</gene>
<dbReference type="Proteomes" id="UP000060487">
    <property type="component" value="Unassembled WGS sequence"/>
</dbReference>
<accession>A0ABR5SFU3</accession>
<comment type="caution">
    <text evidence="1">The sequence shown here is derived from an EMBL/GenBank/DDBJ whole genome shotgun (WGS) entry which is preliminary data.</text>
</comment>
<name>A0ABR5SFU3_9BACT</name>
<organism evidence="1 2">
    <name type="scientific">Candidatus Magnetominusculus xianensis</name>
    <dbReference type="NCBI Taxonomy" id="1748249"/>
    <lineage>
        <taxon>Bacteria</taxon>
        <taxon>Pseudomonadati</taxon>
        <taxon>Nitrospirota</taxon>
        <taxon>Nitrospiria</taxon>
        <taxon>Nitrospirales</taxon>
        <taxon>Nitrospiraceae</taxon>
        <taxon>Candidatus Magnetominusculus</taxon>
    </lineage>
</organism>
<evidence type="ECO:0000313" key="2">
    <source>
        <dbReference type="Proteomes" id="UP000060487"/>
    </source>
</evidence>
<protein>
    <submittedName>
        <fullName evidence="1">Transposase</fullName>
    </submittedName>
</protein>
<dbReference type="EMBL" id="LNQR01000070">
    <property type="protein sequence ID" value="KWT84138.1"/>
    <property type="molecule type" value="Genomic_DNA"/>
</dbReference>
<proteinExistence type="predicted"/>
<keyword evidence="2" id="KW-1185">Reference proteome</keyword>
<reference evidence="1 2" key="1">
    <citation type="submission" date="2015-11" db="EMBL/GenBank/DDBJ databases">
        <authorList>
            <person name="Lin W."/>
        </authorList>
    </citation>
    <scope>NUCLEOTIDE SEQUENCE [LARGE SCALE GENOMIC DNA]</scope>
    <source>
        <strain evidence="1 2">HCH-1</strain>
    </source>
</reference>